<dbReference type="GO" id="GO:0034080">
    <property type="term" value="P:CENP-A containing chromatin assembly"/>
    <property type="evidence" value="ECO:0007669"/>
    <property type="project" value="InterPro"/>
</dbReference>
<comment type="caution">
    <text evidence="2">The sequence shown here is derived from an EMBL/GenBank/DDBJ whole genome shotgun (WGS) entry which is preliminary data.</text>
</comment>
<organism evidence="2 3">
    <name type="scientific">Podospora fimiseda</name>
    <dbReference type="NCBI Taxonomy" id="252190"/>
    <lineage>
        <taxon>Eukaryota</taxon>
        <taxon>Fungi</taxon>
        <taxon>Dikarya</taxon>
        <taxon>Ascomycota</taxon>
        <taxon>Pezizomycotina</taxon>
        <taxon>Sordariomycetes</taxon>
        <taxon>Sordariomycetidae</taxon>
        <taxon>Sordariales</taxon>
        <taxon>Podosporaceae</taxon>
        <taxon>Podospora</taxon>
    </lineage>
</organism>
<evidence type="ECO:0000256" key="1">
    <source>
        <dbReference type="SAM" id="MobiDB-lite"/>
    </source>
</evidence>
<evidence type="ECO:0000313" key="3">
    <source>
        <dbReference type="Proteomes" id="UP001301958"/>
    </source>
</evidence>
<dbReference type="Gene3D" id="3.10.20.720">
    <property type="match status" value="1"/>
</dbReference>
<dbReference type="AlphaFoldDB" id="A0AAN7GXM1"/>
<dbReference type="EMBL" id="MU865347">
    <property type="protein sequence ID" value="KAK4226473.1"/>
    <property type="molecule type" value="Genomic_DNA"/>
</dbReference>
<dbReference type="Proteomes" id="UP001301958">
    <property type="component" value="Unassembled WGS sequence"/>
</dbReference>
<dbReference type="InterPro" id="IPR007902">
    <property type="entry name" value="Chl4/mis15/CENP-N"/>
</dbReference>
<sequence>MSRLSIPTTARLPSTLHVDPSNPTVSKYLNRLSRQSLISLALEWLDENHLPLAIPYLRDPEDDSSQDYENDFYPPESSPEALQEEYLFLQSRKGSKREIIERITQGDWRHGLTLYQLAMADLQYLYDHPTSQKWTAYRIVPLKLPSSDDLDGEQQQEVDKTSLVVPPFHPSVFLRSLQEQIMPDIKAHYNFDRHKTLPLLILRIFIVDSPYNSAAATTGFDSSKTFFLAFPDASPHIYLSKPQAIGTGGAGQGGESKSLRNLIVEGIPKALSRPQQRFTLVSTALTTRNLNEILERRGDGRSNYAGGGWSIYADERKGVKESPLSTVLPLPSPPLSEITEIEKGKGDGVFLMTDAERMEEKRRKRAKMVAQARFGDTGKIGDGKGVERVDLVLEDAFPDVRKDEDEEGDVTPRPKTGRKSGIEADLDRMDVDDEEGDHSEVDKNWRPYVRLTFHGSHVFAGIRQLVEAGVVDGEKMPGWMTGEEGVTMGAVRNGRIRGHKGSGL</sequence>
<dbReference type="Pfam" id="PF05238">
    <property type="entry name" value="CENP-N"/>
    <property type="match status" value="1"/>
</dbReference>
<dbReference type="GO" id="GO:0007059">
    <property type="term" value="P:chromosome segregation"/>
    <property type="evidence" value="ECO:0007669"/>
    <property type="project" value="InterPro"/>
</dbReference>
<reference evidence="2" key="1">
    <citation type="journal article" date="2023" name="Mol. Phylogenet. Evol.">
        <title>Genome-scale phylogeny and comparative genomics of the fungal order Sordariales.</title>
        <authorList>
            <person name="Hensen N."/>
            <person name="Bonometti L."/>
            <person name="Westerberg I."/>
            <person name="Brannstrom I.O."/>
            <person name="Guillou S."/>
            <person name="Cros-Aarteil S."/>
            <person name="Calhoun S."/>
            <person name="Haridas S."/>
            <person name="Kuo A."/>
            <person name="Mondo S."/>
            <person name="Pangilinan J."/>
            <person name="Riley R."/>
            <person name="LaButti K."/>
            <person name="Andreopoulos B."/>
            <person name="Lipzen A."/>
            <person name="Chen C."/>
            <person name="Yan M."/>
            <person name="Daum C."/>
            <person name="Ng V."/>
            <person name="Clum A."/>
            <person name="Steindorff A."/>
            <person name="Ohm R.A."/>
            <person name="Martin F."/>
            <person name="Silar P."/>
            <person name="Natvig D.O."/>
            <person name="Lalanne C."/>
            <person name="Gautier V."/>
            <person name="Ament-Velasquez S.L."/>
            <person name="Kruys A."/>
            <person name="Hutchinson M.I."/>
            <person name="Powell A.J."/>
            <person name="Barry K."/>
            <person name="Miller A.N."/>
            <person name="Grigoriev I.V."/>
            <person name="Debuchy R."/>
            <person name="Gladieux P."/>
            <person name="Hiltunen Thoren M."/>
            <person name="Johannesson H."/>
        </authorList>
    </citation>
    <scope>NUCLEOTIDE SEQUENCE</scope>
    <source>
        <strain evidence="2">CBS 990.96</strain>
    </source>
</reference>
<reference evidence="2" key="2">
    <citation type="submission" date="2023-05" db="EMBL/GenBank/DDBJ databases">
        <authorList>
            <consortium name="Lawrence Berkeley National Laboratory"/>
            <person name="Steindorff A."/>
            <person name="Hensen N."/>
            <person name="Bonometti L."/>
            <person name="Westerberg I."/>
            <person name="Brannstrom I.O."/>
            <person name="Guillou S."/>
            <person name="Cros-Aarteil S."/>
            <person name="Calhoun S."/>
            <person name="Haridas S."/>
            <person name="Kuo A."/>
            <person name="Mondo S."/>
            <person name="Pangilinan J."/>
            <person name="Riley R."/>
            <person name="Labutti K."/>
            <person name="Andreopoulos B."/>
            <person name="Lipzen A."/>
            <person name="Chen C."/>
            <person name="Yanf M."/>
            <person name="Daum C."/>
            <person name="Ng V."/>
            <person name="Clum A."/>
            <person name="Ohm R."/>
            <person name="Martin F."/>
            <person name="Silar P."/>
            <person name="Natvig D."/>
            <person name="Lalanne C."/>
            <person name="Gautier V."/>
            <person name="Ament-Velasquez S.L."/>
            <person name="Kruys A."/>
            <person name="Hutchinson M.I."/>
            <person name="Powell A.J."/>
            <person name="Barry K."/>
            <person name="Miller A.N."/>
            <person name="Grigoriev I.V."/>
            <person name="Debuchy R."/>
            <person name="Gladieux P."/>
            <person name="Thoren M.H."/>
            <person name="Johannesson H."/>
        </authorList>
    </citation>
    <scope>NUCLEOTIDE SEQUENCE</scope>
    <source>
        <strain evidence="2">CBS 990.96</strain>
    </source>
</reference>
<feature type="region of interest" description="Disordered" evidence="1">
    <location>
        <begin position="400"/>
        <end position="440"/>
    </location>
</feature>
<evidence type="ECO:0000313" key="2">
    <source>
        <dbReference type="EMBL" id="KAK4226473.1"/>
    </source>
</evidence>
<proteinExistence type="predicted"/>
<accession>A0AAN7GXM1</accession>
<keyword evidence="3" id="KW-1185">Reference proteome</keyword>
<feature type="compositionally biased region" description="Acidic residues" evidence="1">
    <location>
        <begin position="60"/>
        <end position="70"/>
    </location>
</feature>
<name>A0AAN7GXM1_9PEZI</name>
<protein>
    <submittedName>
        <fullName evidence="2">Centromere protein Chl4/mis15/CENP-N</fullName>
    </submittedName>
</protein>
<gene>
    <name evidence="2" type="ORF">QBC38DRAFT_229585</name>
</gene>
<feature type="compositionally biased region" description="Basic and acidic residues" evidence="1">
    <location>
        <begin position="420"/>
        <end position="429"/>
    </location>
</feature>
<feature type="region of interest" description="Disordered" evidence="1">
    <location>
        <begin position="57"/>
        <end position="78"/>
    </location>
</feature>